<dbReference type="EMBL" id="QRBI01000120">
    <property type="protein sequence ID" value="RMC06782.1"/>
    <property type="molecule type" value="Genomic_DNA"/>
</dbReference>
<dbReference type="AlphaFoldDB" id="A0A3M0K0M8"/>
<organism evidence="1 2">
    <name type="scientific">Hirundo rustica rustica</name>
    <dbReference type="NCBI Taxonomy" id="333673"/>
    <lineage>
        <taxon>Eukaryota</taxon>
        <taxon>Metazoa</taxon>
        <taxon>Chordata</taxon>
        <taxon>Craniata</taxon>
        <taxon>Vertebrata</taxon>
        <taxon>Euteleostomi</taxon>
        <taxon>Archelosauria</taxon>
        <taxon>Archosauria</taxon>
        <taxon>Dinosauria</taxon>
        <taxon>Saurischia</taxon>
        <taxon>Theropoda</taxon>
        <taxon>Coelurosauria</taxon>
        <taxon>Aves</taxon>
        <taxon>Neognathae</taxon>
        <taxon>Neoaves</taxon>
        <taxon>Telluraves</taxon>
        <taxon>Australaves</taxon>
        <taxon>Passeriformes</taxon>
        <taxon>Sylvioidea</taxon>
        <taxon>Hirundinidae</taxon>
        <taxon>Hirundo</taxon>
    </lineage>
</organism>
<gene>
    <name evidence="1" type="ORF">DUI87_16228</name>
</gene>
<name>A0A3M0K0M8_HIRRU</name>
<protein>
    <submittedName>
        <fullName evidence="1">Uncharacterized protein</fullName>
    </submittedName>
</protein>
<sequence length="119" mass="13579">MLNNSLWGQGRNWKPGLLAERPVKTEALHWYKFSRFSAITVDFEARREKLTLTQELLSASVGLSHPLQSSYFARNKLGPKMFFKKEFLLSTCEGIRGIKNSNTYYPPPTPVNTSKTITP</sequence>
<comment type="caution">
    <text evidence="1">The sequence shown here is derived from an EMBL/GenBank/DDBJ whole genome shotgun (WGS) entry which is preliminary data.</text>
</comment>
<keyword evidence="2" id="KW-1185">Reference proteome</keyword>
<proteinExistence type="predicted"/>
<accession>A0A3M0K0M8</accession>
<dbReference type="Proteomes" id="UP000269221">
    <property type="component" value="Unassembled WGS sequence"/>
</dbReference>
<reference evidence="1 2" key="1">
    <citation type="submission" date="2018-07" db="EMBL/GenBank/DDBJ databases">
        <title>A high quality draft genome assembly of the barn swallow (H. rustica rustica).</title>
        <authorList>
            <person name="Formenti G."/>
            <person name="Chiara M."/>
            <person name="Poveda L."/>
            <person name="Francoijs K.-J."/>
            <person name="Bonisoli-Alquati A."/>
            <person name="Canova L."/>
            <person name="Gianfranceschi L."/>
            <person name="Horner D.S."/>
            <person name="Saino N."/>
        </authorList>
    </citation>
    <scope>NUCLEOTIDE SEQUENCE [LARGE SCALE GENOMIC DNA]</scope>
    <source>
        <strain evidence="1">Chelidonia</strain>
        <tissue evidence="1">Blood</tissue>
    </source>
</reference>
<evidence type="ECO:0000313" key="1">
    <source>
        <dbReference type="EMBL" id="RMC06782.1"/>
    </source>
</evidence>
<evidence type="ECO:0000313" key="2">
    <source>
        <dbReference type="Proteomes" id="UP000269221"/>
    </source>
</evidence>